<keyword evidence="2" id="KW-0808">Transferase</keyword>
<dbReference type="Gene3D" id="3.40.50.150">
    <property type="entry name" value="Vaccinia Virus protein VP39"/>
    <property type="match status" value="1"/>
</dbReference>
<keyword evidence="1" id="KW-0489">Methyltransferase</keyword>
<dbReference type="InterPro" id="IPR001525">
    <property type="entry name" value="C5_MeTfrase"/>
</dbReference>
<dbReference type="InterPro" id="IPR029063">
    <property type="entry name" value="SAM-dependent_MTases_sf"/>
</dbReference>
<dbReference type="EMBL" id="LAZR01006640">
    <property type="protein sequence ID" value="KKM90693.1"/>
    <property type="molecule type" value="Genomic_DNA"/>
</dbReference>
<sequence>MKNFVELFCGYGIMTESFRKRNYNVWKTDLRKRKGVCEPDLKKSIMQLSSSDIPFKKVHVLWASPPCDIWSYASGNFHWNKKGYPKTKKCLAHIEILKKTLELIDKIKPDIFFIENPRGRLRNYPDFLEWLKRKNAVCKTLTLSSYGFQTTKPTNIFTNLKEIKFKRLDRFGRGAKCKNKLFNISKCQAQKIPAPLSEEIAEFVKNLNSVPRSPKVRFS</sequence>
<gene>
    <name evidence="3" type="ORF">LCGC14_1235980</name>
</gene>
<evidence type="ECO:0000313" key="3">
    <source>
        <dbReference type="EMBL" id="KKM90693.1"/>
    </source>
</evidence>
<evidence type="ECO:0000256" key="1">
    <source>
        <dbReference type="ARBA" id="ARBA00022603"/>
    </source>
</evidence>
<dbReference type="AlphaFoldDB" id="A0A0F9LBA7"/>
<dbReference type="SUPFAM" id="SSF53335">
    <property type="entry name" value="S-adenosyl-L-methionine-dependent methyltransferases"/>
    <property type="match status" value="1"/>
</dbReference>
<comment type="caution">
    <text evidence="3">The sequence shown here is derived from an EMBL/GenBank/DDBJ whole genome shotgun (WGS) entry which is preliminary data.</text>
</comment>
<name>A0A0F9LBA7_9ZZZZ</name>
<accession>A0A0F9LBA7</accession>
<evidence type="ECO:0000256" key="2">
    <source>
        <dbReference type="ARBA" id="ARBA00022679"/>
    </source>
</evidence>
<proteinExistence type="predicted"/>
<reference evidence="3" key="1">
    <citation type="journal article" date="2015" name="Nature">
        <title>Complex archaea that bridge the gap between prokaryotes and eukaryotes.</title>
        <authorList>
            <person name="Spang A."/>
            <person name="Saw J.H."/>
            <person name="Jorgensen S.L."/>
            <person name="Zaremba-Niedzwiedzka K."/>
            <person name="Martijn J."/>
            <person name="Lind A.E."/>
            <person name="van Eijk R."/>
            <person name="Schleper C."/>
            <person name="Guy L."/>
            <person name="Ettema T.J."/>
        </authorList>
    </citation>
    <scope>NUCLEOTIDE SEQUENCE</scope>
</reference>
<evidence type="ECO:0008006" key="4">
    <source>
        <dbReference type="Google" id="ProtNLM"/>
    </source>
</evidence>
<protein>
    <recommendedName>
        <fullName evidence="4">DNA (cytosine-5-)-methyltransferase</fullName>
    </recommendedName>
</protein>
<dbReference type="GO" id="GO:0032259">
    <property type="term" value="P:methylation"/>
    <property type="evidence" value="ECO:0007669"/>
    <property type="project" value="UniProtKB-KW"/>
</dbReference>
<organism evidence="3">
    <name type="scientific">marine sediment metagenome</name>
    <dbReference type="NCBI Taxonomy" id="412755"/>
    <lineage>
        <taxon>unclassified sequences</taxon>
        <taxon>metagenomes</taxon>
        <taxon>ecological metagenomes</taxon>
    </lineage>
</organism>
<dbReference type="Pfam" id="PF00145">
    <property type="entry name" value="DNA_methylase"/>
    <property type="match status" value="1"/>
</dbReference>
<dbReference type="GO" id="GO:0008168">
    <property type="term" value="F:methyltransferase activity"/>
    <property type="evidence" value="ECO:0007669"/>
    <property type="project" value="UniProtKB-KW"/>
</dbReference>